<evidence type="ECO:0000313" key="1">
    <source>
        <dbReference type="EMBL" id="AUH34801.1"/>
    </source>
</evidence>
<dbReference type="CDD" id="cd13520">
    <property type="entry name" value="PBP2_TAXI_TRAP"/>
    <property type="match status" value="1"/>
</dbReference>
<gene>
    <name evidence="1" type="ORF">CUV01_16700</name>
</gene>
<dbReference type="NCBIfam" id="TIGR02122">
    <property type="entry name" value="TRAP_TAXI"/>
    <property type="match status" value="1"/>
</dbReference>
<dbReference type="SUPFAM" id="SSF53850">
    <property type="entry name" value="Periplasmic binding protein-like II"/>
    <property type="match status" value="1"/>
</dbReference>
<protein>
    <submittedName>
        <fullName evidence="1">Immunogenic protein</fullName>
    </submittedName>
</protein>
<name>A0A2K9F6J5_9RHOB</name>
<dbReference type="PANTHER" id="PTHR42941">
    <property type="entry name" value="SLL1037 PROTEIN"/>
    <property type="match status" value="1"/>
</dbReference>
<dbReference type="InterPro" id="IPR011852">
    <property type="entry name" value="TRAP_TAXI"/>
</dbReference>
<keyword evidence="2" id="KW-1185">Reference proteome</keyword>
<sequence>MPVICFRRSRSPDLIGIAMRRLAFIAPCIAWLALWPTSAALAQDRAGETGPADPQVQLFRIATGETSATYYAIGSEIAAAISNPPGGARCDEGGDCGVPGLLAAALAAEGSVSNIAALRDGAIESGFAQADIAYAAQIGAPGWRGSAQVPGLRAIASLYPEAVHLIVRGDAEIETITDLEGKRVSISQPGSGTQIDAQLVLQAAGLPDNRLKISELTTDEAVRELRAGQLDAFFMVGGWPVAGLTSLAGQADVKLLPIEGALADRLIARHPFFRRETLPARTYPGQKDPIQTVSVAALWLTMADQPDQIIHDITRVLWNDYTQDRLHQGHYAARAISRDAALEGITVPLHPGAARYYRGAGLLADQPVQP</sequence>
<dbReference type="PANTHER" id="PTHR42941:SF1">
    <property type="entry name" value="SLL1037 PROTEIN"/>
    <property type="match status" value="1"/>
</dbReference>
<proteinExistence type="predicted"/>
<evidence type="ECO:0000313" key="2">
    <source>
        <dbReference type="Proteomes" id="UP000233742"/>
    </source>
</evidence>
<accession>A0A2K9F6J5</accession>
<reference evidence="1 2" key="1">
    <citation type="submission" date="2017-12" db="EMBL/GenBank/DDBJ databases">
        <authorList>
            <person name="Hurst M.R.H."/>
        </authorList>
    </citation>
    <scope>NUCLEOTIDE SEQUENCE [LARGE SCALE GENOMIC DNA]</scope>
    <source>
        <strain evidence="1 2">BM15</strain>
    </source>
</reference>
<dbReference type="EMBL" id="CP025408">
    <property type="protein sequence ID" value="AUH34801.1"/>
    <property type="molecule type" value="Genomic_DNA"/>
</dbReference>
<dbReference type="Gene3D" id="3.40.190.10">
    <property type="entry name" value="Periplasmic binding protein-like II"/>
    <property type="match status" value="2"/>
</dbReference>
<dbReference type="AlphaFoldDB" id="A0A2K9F6J5"/>
<dbReference type="Pfam" id="PF16868">
    <property type="entry name" value="NMT1_3"/>
    <property type="match status" value="1"/>
</dbReference>
<dbReference type="Proteomes" id="UP000233742">
    <property type="component" value="Chromosome"/>
</dbReference>
<organism evidence="1 2">
    <name type="scientific">Paracoccus tegillarcae</name>
    <dbReference type="NCBI Taxonomy" id="1529068"/>
    <lineage>
        <taxon>Bacteria</taxon>
        <taxon>Pseudomonadati</taxon>
        <taxon>Pseudomonadota</taxon>
        <taxon>Alphaproteobacteria</taxon>
        <taxon>Rhodobacterales</taxon>
        <taxon>Paracoccaceae</taxon>
        <taxon>Paracoccus</taxon>
    </lineage>
</organism>
<dbReference type="KEGG" id="paro:CUV01_16700"/>